<protein>
    <submittedName>
        <fullName evidence="2">Uncharacterized protein</fullName>
    </submittedName>
</protein>
<gene>
    <name evidence="2" type="ORF">DB30_04333</name>
</gene>
<evidence type="ECO:0000313" key="2">
    <source>
        <dbReference type="EMBL" id="KIG16562.1"/>
    </source>
</evidence>
<dbReference type="EMBL" id="JMCC02000035">
    <property type="protein sequence ID" value="KIG16562.1"/>
    <property type="molecule type" value="Genomic_DNA"/>
</dbReference>
<reference evidence="2 3" key="1">
    <citation type="submission" date="2014-12" db="EMBL/GenBank/DDBJ databases">
        <title>Genome assembly of Enhygromyxa salina DSM 15201.</title>
        <authorList>
            <person name="Sharma G."/>
            <person name="Subramanian S."/>
        </authorList>
    </citation>
    <scope>NUCLEOTIDE SEQUENCE [LARGE SCALE GENOMIC DNA]</scope>
    <source>
        <strain evidence="2 3">DSM 15201</strain>
    </source>
</reference>
<sequence length="156" mass="15966">MGCDKTESEVTDVPTTPAEPADVAGEHACGDHEEGACGGTADSAGGDAGLATARTFEVEPGGFAEANFKMDKGSTITVTFSRGTSDFAWNVHSHDHSGGTQNHQEGVARAGTVEFSAPADGVFSVLWKNTATAATPLDVSIDLGEGATIHSWMPAQ</sequence>
<feature type="region of interest" description="Disordered" evidence="1">
    <location>
        <begin position="1"/>
        <end position="43"/>
    </location>
</feature>
<comment type="caution">
    <text evidence="2">The sequence shown here is derived from an EMBL/GenBank/DDBJ whole genome shotgun (WGS) entry which is preliminary data.</text>
</comment>
<feature type="compositionally biased region" description="Basic and acidic residues" evidence="1">
    <location>
        <begin position="24"/>
        <end position="35"/>
    </location>
</feature>
<accession>A0A0C2D9A2</accession>
<dbReference type="AlphaFoldDB" id="A0A0C2D9A2"/>
<dbReference type="Proteomes" id="UP000031599">
    <property type="component" value="Unassembled WGS sequence"/>
</dbReference>
<name>A0A0C2D9A2_9BACT</name>
<proteinExistence type="predicted"/>
<evidence type="ECO:0000313" key="3">
    <source>
        <dbReference type="Proteomes" id="UP000031599"/>
    </source>
</evidence>
<organism evidence="2 3">
    <name type="scientific">Enhygromyxa salina</name>
    <dbReference type="NCBI Taxonomy" id="215803"/>
    <lineage>
        <taxon>Bacteria</taxon>
        <taxon>Pseudomonadati</taxon>
        <taxon>Myxococcota</taxon>
        <taxon>Polyangia</taxon>
        <taxon>Nannocystales</taxon>
        <taxon>Nannocystaceae</taxon>
        <taxon>Enhygromyxa</taxon>
    </lineage>
</organism>
<evidence type="ECO:0000256" key="1">
    <source>
        <dbReference type="SAM" id="MobiDB-lite"/>
    </source>
</evidence>